<keyword evidence="3" id="KW-0255">Endonuclease</keyword>
<dbReference type="SMART" id="SM00477">
    <property type="entry name" value="NUC"/>
    <property type="match status" value="1"/>
</dbReference>
<dbReference type="SUPFAM" id="SSF54060">
    <property type="entry name" value="His-Me finger endonucleases"/>
    <property type="match status" value="1"/>
</dbReference>
<dbReference type="SMART" id="SM00892">
    <property type="entry name" value="Endonuclease_NS"/>
    <property type="match status" value="1"/>
</dbReference>
<name>A0ABW5LV67_9FLAO</name>
<feature type="domain" description="DNA/RNA non-specific endonuclease/pyrophosphatase/phosphodiesterase" evidence="2">
    <location>
        <begin position="58"/>
        <end position="251"/>
    </location>
</feature>
<reference evidence="4" key="1">
    <citation type="journal article" date="2019" name="Int. J. Syst. Evol. Microbiol.">
        <title>The Global Catalogue of Microorganisms (GCM) 10K type strain sequencing project: providing services to taxonomists for standard genome sequencing and annotation.</title>
        <authorList>
            <consortium name="The Broad Institute Genomics Platform"/>
            <consortium name="The Broad Institute Genome Sequencing Center for Infectious Disease"/>
            <person name="Wu L."/>
            <person name="Ma J."/>
        </authorList>
    </citation>
    <scope>NUCLEOTIDE SEQUENCE [LARGE SCALE GENOMIC DNA]</scope>
    <source>
        <strain evidence="4">KCTC 52127</strain>
    </source>
</reference>
<dbReference type="InterPro" id="IPR044925">
    <property type="entry name" value="His-Me_finger_sf"/>
</dbReference>
<dbReference type="CDD" id="cd00091">
    <property type="entry name" value="NUC"/>
    <property type="match status" value="1"/>
</dbReference>
<dbReference type="InterPro" id="IPR040255">
    <property type="entry name" value="Non-specific_endonuclease"/>
</dbReference>
<dbReference type="Proteomes" id="UP001597508">
    <property type="component" value="Unassembled WGS sequence"/>
</dbReference>
<evidence type="ECO:0000259" key="2">
    <source>
        <dbReference type="SMART" id="SM00892"/>
    </source>
</evidence>
<organism evidence="3 4">
    <name type="scientific">Pseudotenacibaculum haliotis</name>
    <dbReference type="NCBI Taxonomy" id="1862138"/>
    <lineage>
        <taxon>Bacteria</taxon>
        <taxon>Pseudomonadati</taxon>
        <taxon>Bacteroidota</taxon>
        <taxon>Flavobacteriia</taxon>
        <taxon>Flavobacteriales</taxon>
        <taxon>Flavobacteriaceae</taxon>
        <taxon>Pseudotenacibaculum</taxon>
    </lineage>
</organism>
<dbReference type="Pfam" id="PF01223">
    <property type="entry name" value="Endonuclease_NS"/>
    <property type="match status" value="1"/>
</dbReference>
<protein>
    <submittedName>
        <fullName evidence="3">DNA/RNA non-specific endonuclease</fullName>
    </submittedName>
</protein>
<evidence type="ECO:0000313" key="4">
    <source>
        <dbReference type="Proteomes" id="UP001597508"/>
    </source>
</evidence>
<dbReference type="PANTHER" id="PTHR13966">
    <property type="entry name" value="ENDONUCLEASE RELATED"/>
    <property type="match status" value="1"/>
</dbReference>
<dbReference type="InterPro" id="IPR020821">
    <property type="entry name" value="ENPP1-3/EXOG-like_nuc-like"/>
</dbReference>
<dbReference type="Gene3D" id="3.40.570.10">
    <property type="entry name" value="Extracellular Endonuclease, subunit A"/>
    <property type="match status" value="1"/>
</dbReference>
<dbReference type="RefSeq" id="WP_379666995.1">
    <property type="nucleotide sequence ID" value="NZ_JBHULH010000008.1"/>
</dbReference>
<dbReference type="GO" id="GO:0004519">
    <property type="term" value="F:endonuclease activity"/>
    <property type="evidence" value="ECO:0007669"/>
    <property type="project" value="UniProtKB-KW"/>
</dbReference>
<proteinExistence type="predicted"/>
<keyword evidence="3" id="KW-0540">Nuclease</keyword>
<comment type="caution">
    <text evidence="3">The sequence shown here is derived from an EMBL/GenBank/DDBJ whole genome shotgun (WGS) entry which is preliminary data.</text>
</comment>
<accession>A0ABW5LV67</accession>
<keyword evidence="3" id="KW-0378">Hydrolase</keyword>
<evidence type="ECO:0000259" key="1">
    <source>
        <dbReference type="SMART" id="SM00477"/>
    </source>
</evidence>
<feature type="domain" description="ENPP1-3/EXOG-like endonuclease/phosphodiesterase" evidence="1">
    <location>
        <begin position="59"/>
        <end position="251"/>
    </location>
</feature>
<dbReference type="EMBL" id="JBHULH010000008">
    <property type="protein sequence ID" value="MFD2568292.1"/>
    <property type="molecule type" value="Genomic_DNA"/>
</dbReference>
<sequence length="267" mass="30317">MIIIAIIYYFWQSKEVPVESNITNTETVEVVTDSVSVDVTAAQELFNLPSEIGNQIIVRPYYTLSYNNTHEQADWVAYTIYPLHDSLRVKRKDRFREDPMVLSGSATLKDYKGSGYDRGHLAPSKAMSFSTEAMDASFFMSNMSPQLPGFNRGIWKKLEAQVLDWSKKSDSLYVVTGPVFDSPIGTIGENKVTIPNSYYKTIIRFKDNSISGLAFLLENKKSSASYFDYVTSIDSIEKVTGIDFYHLLNSEEQNRIEANKDLVKFIN</sequence>
<keyword evidence="4" id="KW-1185">Reference proteome</keyword>
<gene>
    <name evidence="3" type="ORF">ACFSRZ_13015</name>
</gene>
<dbReference type="PANTHER" id="PTHR13966:SF5">
    <property type="entry name" value="ENDONUCLEASE G, MITOCHONDRIAL"/>
    <property type="match status" value="1"/>
</dbReference>
<evidence type="ECO:0000313" key="3">
    <source>
        <dbReference type="EMBL" id="MFD2568292.1"/>
    </source>
</evidence>
<dbReference type="InterPro" id="IPR001604">
    <property type="entry name" value="Endo_G_ENPP1-like_dom"/>
</dbReference>
<dbReference type="InterPro" id="IPR044929">
    <property type="entry name" value="DNA/RNA_non-sp_Endonuclease_sf"/>
</dbReference>